<proteinExistence type="predicted"/>
<reference evidence="2" key="1">
    <citation type="journal article" date="2014" name="Front. Microbiol.">
        <title>High frequency of phylogenetically diverse reductive dehalogenase-homologous genes in deep subseafloor sedimentary metagenomes.</title>
        <authorList>
            <person name="Kawai M."/>
            <person name="Futagami T."/>
            <person name="Toyoda A."/>
            <person name="Takaki Y."/>
            <person name="Nishi S."/>
            <person name="Hori S."/>
            <person name="Arai W."/>
            <person name="Tsubouchi T."/>
            <person name="Morono Y."/>
            <person name="Uchiyama I."/>
            <person name="Ito T."/>
            <person name="Fujiyama A."/>
            <person name="Inagaki F."/>
            <person name="Takami H."/>
        </authorList>
    </citation>
    <scope>NUCLEOTIDE SEQUENCE</scope>
    <source>
        <strain evidence="2">Expedition CK06-06</strain>
    </source>
</reference>
<evidence type="ECO:0008006" key="3">
    <source>
        <dbReference type="Google" id="ProtNLM"/>
    </source>
</evidence>
<keyword evidence="1" id="KW-0812">Transmembrane</keyword>
<accession>X0XZW7</accession>
<feature type="transmembrane region" description="Helical" evidence="1">
    <location>
        <begin position="39"/>
        <end position="61"/>
    </location>
</feature>
<evidence type="ECO:0000313" key="2">
    <source>
        <dbReference type="EMBL" id="GAG40707.1"/>
    </source>
</evidence>
<keyword evidence="1" id="KW-0472">Membrane</keyword>
<dbReference type="EMBL" id="BARS01040938">
    <property type="protein sequence ID" value="GAG40707.1"/>
    <property type="molecule type" value="Genomic_DNA"/>
</dbReference>
<organism evidence="2">
    <name type="scientific">marine sediment metagenome</name>
    <dbReference type="NCBI Taxonomy" id="412755"/>
    <lineage>
        <taxon>unclassified sequences</taxon>
        <taxon>metagenomes</taxon>
        <taxon>ecological metagenomes</taxon>
    </lineage>
</organism>
<sequence length="158" mass="16379">MEAAAQAWLASAIVVTPAAVGTALLAMPRANGAARWLGACGSAAALALVAALLAGGASGVHEVWQWAPELWCRVAWRLDTATLALAGLVAFVGALVLQFAGAYFGASAKGRRAIAVLSLFEASMLGLVLSDDLLLLFVFWELTGLCSFFLITTDADKR</sequence>
<feature type="transmembrane region" description="Helical" evidence="1">
    <location>
        <begin position="6"/>
        <end position="27"/>
    </location>
</feature>
<feature type="transmembrane region" description="Helical" evidence="1">
    <location>
        <begin position="113"/>
        <end position="129"/>
    </location>
</feature>
<comment type="caution">
    <text evidence="2">The sequence shown here is derived from an EMBL/GenBank/DDBJ whole genome shotgun (WGS) entry which is preliminary data.</text>
</comment>
<name>X0XZW7_9ZZZZ</name>
<evidence type="ECO:0000256" key="1">
    <source>
        <dbReference type="SAM" id="Phobius"/>
    </source>
</evidence>
<dbReference type="PANTHER" id="PTHR43373">
    <property type="entry name" value="NA(+)/H(+) ANTIPORTER SUBUNIT"/>
    <property type="match status" value="1"/>
</dbReference>
<gene>
    <name evidence="2" type="ORF">S01H1_62334</name>
</gene>
<dbReference type="AlphaFoldDB" id="X0XZW7"/>
<feature type="non-terminal residue" evidence="2">
    <location>
        <position position="158"/>
    </location>
</feature>
<keyword evidence="1" id="KW-1133">Transmembrane helix</keyword>
<feature type="transmembrane region" description="Helical" evidence="1">
    <location>
        <begin position="135"/>
        <end position="153"/>
    </location>
</feature>
<dbReference type="PANTHER" id="PTHR43373:SF1">
    <property type="entry name" value="NA(+)_H(+) ANTIPORTER SUBUNIT A"/>
    <property type="match status" value="1"/>
</dbReference>
<dbReference type="InterPro" id="IPR050616">
    <property type="entry name" value="CPA3_Na-H_Antiporter_A"/>
</dbReference>
<protein>
    <recommendedName>
        <fullName evidence="3">NADH:quinone oxidoreductase/Mrp antiporter membrane subunit domain-containing protein</fullName>
    </recommendedName>
</protein>
<feature type="transmembrane region" description="Helical" evidence="1">
    <location>
        <begin position="81"/>
        <end position="106"/>
    </location>
</feature>